<evidence type="ECO:0000313" key="2">
    <source>
        <dbReference type="Proteomes" id="UP000215459"/>
    </source>
</evidence>
<dbReference type="Proteomes" id="UP000215459">
    <property type="component" value="Unassembled WGS sequence"/>
</dbReference>
<sequence>MIEVFDCKLNRIGPIPRTRENKQTCVLNKAGEFSFEAPLESFRLDTLDIRPERALERLRHQTFIRWKENGVYRFTGMPEKIEREESAAVAGEKQTPPLYL</sequence>
<dbReference type="AlphaFoldDB" id="A0A235B9G4"/>
<accession>A0A235B9G4</accession>
<evidence type="ECO:0000313" key="1">
    <source>
        <dbReference type="EMBL" id="OYD08953.1"/>
    </source>
</evidence>
<gene>
    <name evidence="1" type="ORF">CHM34_04035</name>
</gene>
<dbReference type="RefSeq" id="WP_094263301.1">
    <property type="nucleotide sequence ID" value="NZ_NOWF01000002.1"/>
</dbReference>
<reference evidence="1 2" key="1">
    <citation type="submission" date="2017-07" db="EMBL/GenBank/DDBJ databases">
        <title>The genome sequence of Paludifilum halophilum highlights mechanisms for microbial adaptation to high salt environemnts.</title>
        <authorList>
            <person name="Belbahri L."/>
        </authorList>
    </citation>
    <scope>NUCLEOTIDE SEQUENCE [LARGE SCALE GENOMIC DNA]</scope>
    <source>
        <strain evidence="1 2">DSM 102817</strain>
    </source>
</reference>
<protein>
    <submittedName>
        <fullName evidence="1">Uncharacterized protein</fullName>
    </submittedName>
</protein>
<comment type="caution">
    <text evidence="1">The sequence shown here is derived from an EMBL/GenBank/DDBJ whole genome shotgun (WGS) entry which is preliminary data.</text>
</comment>
<keyword evidence="2" id="KW-1185">Reference proteome</keyword>
<proteinExistence type="predicted"/>
<name>A0A235B9G4_9BACL</name>
<dbReference type="EMBL" id="NOWF01000002">
    <property type="protein sequence ID" value="OYD08953.1"/>
    <property type="molecule type" value="Genomic_DNA"/>
</dbReference>
<organism evidence="1 2">
    <name type="scientific">Paludifilum halophilum</name>
    <dbReference type="NCBI Taxonomy" id="1642702"/>
    <lineage>
        <taxon>Bacteria</taxon>
        <taxon>Bacillati</taxon>
        <taxon>Bacillota</taxon>
        <taxon>Bacilli</taxon>
        <taxon>Bacillales</taxon>
        <taxon>Thermoactinomycetaceae</taxon>
        <taxon>Paludifilum</taxon>
    </lineage>
</organism>